<name>A0A0A9E8S2_ARUDO</name>
<reference evidence="1" key="1">
    <citation type="submission" date="2014-09" db="EMBL/GenBank/DDBJ databases">
        <authorList>
            <person name="Magalhaes I.L.F."/>
            <person name="Oliveira U."/>
            <person name="Santos F.R."/>
            <person name="Vidigal T.H.D.A."/>
            <person name="Brescovit A.D."/>
            <person name="Santos A.J."/>
        </authorList>
    </citation>
    <scope>NUCLEOTIDE SEQUENCE</scope>
    <source>
        <tissue evidence="1">Shoot tissue taken approximately 20 cm above the soil surface</tissue>
    </source>
</reference>
<accession>A0A0A9E8S2</accession>
<proteinExistence type="predicted"/>
<organism evidence="1">
    <name type="scientific">Arundo donax</name>
    <name type="common">Giant reed</name>
    <name type="synonym">Donax arundinaceus</name>
    <dbReference type="NCBI Taxonomy" id="35708"/>
    <lineage>
        <taxon>Eukaryota</taxon>
        <taxon>Viridiplantae</taxon>
        <taxon>Streptophyta</taxon>
        <taxon>Embryophyta</taxon>
        <taxon>Tracheophyta</taxon>
        <taxon>Spermatophyta</taxon>
        <taxon>Magnoliopsida</taxon>
        <taxon>Liliopsida</taxon>
        <taxon>Poales</taxon>
        <taxon>Poaceae</taxon>
        <taxon>PACMAD clade</taxon>
        <taxon>Arundinoideae</taxon>
        <taxon>Arundineae</taxon>
        <taxon>Arundo</taxon>
    </lineage>
</organism>
<evidence type="ECO:0000313" key="1">
    <source>
        <dbReference type="EMBL" id="JAD94310.1"/>
    </source>
</evidence>
<dbReference type="AlphaFoldDB" id="A0A0A9E8S2"/>
<sequence length="44" mass="5255">MSEALLTTLWLIIEQTSLQNKWTSIRNRIELSQHPRSLRSTRFV</sequence>
<protein>
    <submittedName>
        <fullName evidence="1">Uncharacterized protein</fullName>
    </submittedName>
</protein>
<reference evidence="1" key="2">
    <citation type="journal article" date="2015" name="Data Brief">
        <title>Shoot transcriptome of the giant reed, Arundo donax.</title>
        <authorList>
            <person name="Barrero R.A."/>
            <person name="Guerrero F.D."/>
            <person name="Moolhuijzen P."/>
            <person name="Goolsby J.A."/>
            <person name="Tidwell J."/>
            <person name="Bellgard S.E."/>
            <person name="Bellgard M.I."/>
        </authorList>
    </citation>
    <scope>NUCLEOTIDE SEQUENCE</scope>
    <source>
        <tissue evidence="1">Shoot tissue taken approximately 20 cm above the soil surface</tissue>
    </source>
</reference>
<dbReference type="EMBL" id="GBRH01203585">
    <property type="protein sequence ID" value="JAD94310.1"/>
    <property type="molecule type" value="Transcribed_RNA"/>
</dbReference>